<proteinExistence type="predicted"/>
<dbReference type="Proteomes" id="UP000527355">
    <property type="component" value="Unassembled WGS sequence"/>
</dbReference>
<reference evidence="2 3" key="1">
    <citation type="journal article" date="2020" name="Nature">
        <title>Six reference-quality genomes reveal evolution of bat adaptations.</title>
        <authorList>
            <person name="Jebb D."/>
            <person name="Huang Z."/>
            <person name="Pippel M."/>
            <person name="Hughes G.M."/>
            <person name="Lavrichenko K."/>
            <person name="Devanna P."/>
            <person name="Winkler S."/>
            <person name="Jermiin L.S."/>
            <person name="Skirmuntt E.C."/>
            <person name="Katzourakis A."/>
            <person name="Burkitt-Gray L."/>
            <person name="Ray D.A."/>
            <person name="Sullivan K.A.M."/>
            <person name="Roscito J.G."/>
            <person name="Kirilenko B.M."/>
            <person name="Davalos L.M."/>
            <person name="Corthals A.P."/>
            <person name="Power M.L."/>
            <person name="Jones G."/>
            <person name="Ransome R.D."/>
            <person name="Dechmann D.K.N."/>
            <person name="Locatelli A.G."/>
            <person name="Puechmaille S.J."/>
            <person name="Fedrigo O."/>
            <person name="Jarvis E.D."/>
            <person name="Hiller M."/>
            <person name="Vernes S.C."/>
            <person name="Myers E.W."/>
            <person name="Teeling E.C."/>
        </authorList>
    </citation>
    <scope>NUCLEOTIDE SEQUENCE [LARGE SCALE GENOMIC DNA]</scope>
    <source>
        <strain evidence="2">MMyoMyo1</strain>
        <tissue evidence="2">Flight muscle</tissue>
    </source>
</reference>
<protein>
    <submittedName>
        <fullName evidence="2">Uncharacterized protein</fullName>
    </submittedName>
</protein>
<dbReference type="AlphaFoldDB" id="A0A7J7QWP2"/>
<feature type="region of interest" description="Disordered" evidence="1">
    <location>
        <begin position="341"/>
        <end position="371"/>
    </location>
</feature>
<sequence>MPSVFAVGGAGRAAGAWDGTARCLQGGPTGAGQSAESRAAGVFFKKNKFLLISEGEGERNINAERSMDRLPPARPALGIEPAARAGALTGNRTLTSWGLSWEMSLKRPPVGPGEMLPRVLPAAWSRLRSDRTDPAQRTWPVAPDARWAGDAGRTRCDLSSPGPSEAQRAPWPGLGWTPPALAWPGMDAPALAWPGMGAWKLLTVPPGARGRLPHFHPPLQPPPVTSPAFGKHEEKKCLCFPSDIRSISTRPSHARAPAWGPGVSRVRFAVSLSPTLHPPGRRALPLPRVPSVSLWTRWCRGTWALGSCGCAGRAGASSWFSTRNRTLQNSRDPQTALRLLRVGVRGEPPTPQRISGARRAPHGAAAAPTPQ</sequence>
<evidence type="ECO:0000256" key="1">
    <source>
        <dbReference type="SAM" id="MobiDB-lite"/>
    </source>
</evidence>
<feature type="region of interest" description="Disordered" evidence="1">
    <location>
        <begin position="146"/>
        <end position="173"/>
    </location>
</feature>
<feature type="compositionally biased region" description="Low complexity" evidence="1">
    <location>
        <begin position="362"/>
        <end position="371"/>
    </location>
</feature>
<dbReference type="EMBL" id="JABWUV010000047">
    <property type="protein sequence ID" value="KAF6268344.1"/>
    <property type="molecule type" value="Genomic_DNA"/>
</dbReference>
<keyword evidence="3" id="KW-1185">Reference proteome</keyword>
<name>A0A7J7QWP2_MYOMY</name>
<comment type="caution">
    <text evidence="2">The sequence shown here is derived from an EMBL/GenBank/DDBJ whole genome shotgun (WGS) entry which is preliminary data.</text>
</comment>
<organism evidence="2 3">
    <name type="scientific">Myotis myotis</name>
    <name type="common">Greater mouse-eared bat</name>
    <name type="synonym">Vespertilio myotis</name>
    <dbReference type="NCBI Taxonomy" id="51298"/>
    <lineage>
        <taxon>Eukaryota</taxon>
        <taxon>Metazoa</taxon>
        <taxon>Chordata</taxon>
        <taxon>Craniata</taxon>
        <taxon>Vertebrata</taxon>
        <taxon>Euteleostomi</taxon>
        <taxon>Mammalia</taxon>
        <taxon>Eutheria</taxon>
        <taxon>Laurasiatheria</taxon>
        <taxon>Chiroptera</taxon>
        <taxon>Yangochiroptera</taxon>
        <taxon>Vespertilionidae</taxon>
        <taxon>Myotis</taxon>
    </lineage>
</organism>
<evidence type="ECO:0000313" key="3">
    <source>
        <dbReference type="Proteomes" id="UP000527355"/>
    </source>
</evidence>
<evidence type="ECO:0000313" key="2">
    <source>
        <dbReference type="EMBL" id="KAF6268344.1"/>
    </source>
</evidence>
<gene>
    <name evidence="2" type="ORF">mMyoMyo1_011280</name>
</gene>
<accession>A0A7J7QWP2</accession>